<evidence type="ECO:0008006" key="3">
    <source>
        <dbReference type="Google" id="ProtNLM"/>
    </source>
</evidence>
<dbReference type="EMBL" id="CP014145">
    <property type="protein sequence ID" value="AMB58241.1"/>
    <property type="molecule type" value="Genomic_DNA"/>
</dbReference>
<gene>
    <name evidence="1" type="ORF">AWU67_04560</name>
</gene>
<organism evidence="1 2">
    <name type="scientific">Microterricola viridarii</name>
    <dbReference type="NCBI Taxonomy" id="412690"/>
    <lineage>
        <taxon>Bacteria</taxon>
        <taxon>Bacillati</taxon>
        <taxon>Actinomycetota</taxon>
        <taxon>Actinomycetes</taxon>
        <taxon>Micrococcales</taxon>
        <taxon>Microbacteriaceae</taxon>
        <taxon>Microterricola</taxon>
    </lineage>
</organism>
<sequence length="128" mass="13614">MPTPRLDQATEYLDAIKAAMLAADLPDVLVTLDALKIPSAARHGVIVITPPAIEFPSYTQAEIDWELGLVAGPATDLERAWRQLDAMLDALTTAQLPLERADPGSLPQQGGPALPAYTVTLATLTTNI</sequence>
<dbReference type="KEGG" id="mvd:AWU67_04560"/>
<proteinExistence type="predicted"/>
<reference evidence="1 2" key="1">
    <citation type="journal article" date="2016" name="J. Biotechnol.">
        <title>First complete genome sequence of a species in the genus Microterricola, an extremophilic cold active enzyme producing bacterial strain ERGS5:02 isolated from Sikkim Himalaya.</title>
        <authorList>
            <person name="Himanshu"/>
            <person name="Swarnkar M.K."/>
            <person name="Singh D."/>
            <person name="Kumar R."/>
        </authorList>
    </citation>
    <scope>NUCLEOTIDE SEQUENCE [LARGE SCALE GENOMIC DNA]</scope>
    <source>
        <strain evidence="1 2">ERGS5:02</strain>
    </source>
</reference>
<dbReference type="RefSeq" id="WP_067226935.1">
    <property type="nucleotide sequence ID" value="NZ_CP014145.1"/>
</dbReference>
<name>A0A0X8E3E5_9MICO</name>
<protein>
    <recommendedName>
        <fullName evidence="3">DUF3168 domain-containing protein</fullName>
    </recommendedName>
</protein>
<reference evidence="2" key="2">
    <citation type="submission" date="2016-01" db="EMBL/GenBank/DDBJ databases">
        <title>First complete genome sequence of a species in the genus Microterricola, an extremophilic cold active enzyme producing strain ERGS5:02 isolated from Sikkim Himalaya.</title>
        <authorList>
            <person name="Kumar R."/>
            <person name="Singh D."/>
            <person name="Swarnkar M.K."/>
        </authorList>
    </citation>
    <scope>NUCLEOTIDE SEQUENCE [LARGE SCALE GENOMIC DNA]</scope>
    <source>
        <strain evidence="2">ERGS5:02</strain>
    </source>
</reference>
<evidence type="ECO:0000313" key="2">
    <source>
        <dbReference type="Proteomes" id="UP000058305"/>
    </source>
</evidence>
<dbReference type="Proteomes" id="UP000058305">
    <property type="component" value="Chromosome"/>
</dbReference>
<dbReference type="AlphaFoldDB" id="A0A0X8E3E5"/>
<evidence type="ECO:0000313" key="1">
    <source>
        <dbReference type="EMBL" id="AMB58241.1"/>
    </source>
</evidence>
<dbReference type="OrthoDB" id="5124878at2"/>
<keyword evidence="2" id="KW-1185">Reference proteome</keyword>
<accession>A0A0X8E3E5</accession>